<sequence length="351" mass="41215">MEYLYFMFAVVVFVSGEMSQNKLDIINVVKLLNSPQESGGDDRGSTEAFDDSNEKEIKLKKIMSLLQNNFDANLDQGKMPFNPESGARLHLISNPQEIQEYRAHLKKKGVKLGIPEYSNDEETSLKDRLQSLRRNAVFRLGRHLRERNDDSINALRDGLPQSIEKSMKGKSATIYSDNSNEKPRKKQKEVKKKGREYSSSENKSKKLRKKNTYDMKENISGKRNKEYRDRSQSKYTKAEKWSREDIKKEKFSVKKNKGTDRYSEEIRRKKSKKILRDETMENKKYVEKKVEIKRVEPKKNYFKPVVNNWEKPKIKHYNERPGGRSGNELWNVRTSIPFIGKRGIYENERGN</sequence>
<evidence type="ECO:0000313" key="2">
    <source>
        <dbReference type="EMBL" id="VVC94211.1"/>
    </source>
</evidence>
<proteinExistence type="predicted"/>
<protein>
    <submittedName>
        <fullName evidence="2">Uncharacterized protein</fullName>
    </submittedName>
</protein>
<feature type="region of interest" description="Disordered" evidence="1">
    <location>
        <begin position="153"/>
        <end position="241"/>
    </location>
</feature>
<keyword evidence="3" id="KW-1185">Reference proteome</keyword>
<feature type="compositionally biased region" description="Basic and acidic residues" evidence="1">
    <location>
        <begin position="211"/>
        <end position="241"/>
    </location>
</feature>
<evidence type="ECO:0000256" key="1">
    <source>
        <dbReference type="SAM" id="MobiDB-lite"/>
    </source>
</evidence>
<reference evidence="2 3" key="1">
    <citation type="submission" date="2017-07" db="EMBL/GenBank/DDBJ databases">
        <authorList>
            <person name="Talla V."/>
            <person name="Backstrom N."/>
        </authorList>
    </citation>
    <scope>NUCLEOTIDE SEQUENCE [LARGE SCALE GENOMIC DNA]</scope>
</reference>
<dbReference type="Proteomes" id="UP000324832">
    <property type="component" value="Unassembled WGS sequence"/>
</dbReference>
<feature type="compositionally biased region" description="Basic and acidic residues" evidence="1">
    <location>
        <begin position="195"/>
        <end position="204"/>
    </location>
</feature>
<evidence type="ECO:0000313" key="3">
    <source>
        <dbReference type="Proteomes" id="UP000324832"/>
    </source>
</evidence>
<feature type="compositionally biased region" description="Basic residues" evidence="1">
    <location>
        <begin position="183"/>
        <end position="194"/>
    </location>
</feature>
<dbReference type="AlphaFoldDB" id="A0A5E4QAX6"/>
<organism evidence="2 3">
    <name type="scientific">Leptidea sinapis</name>
    <dbReference type="NCBI Taxonomy" id="189913"/>
    <lineage>
        <taxon>Eukaryota</taxon>
        <taxon>Metazoa</taxon>
        <taxon>Ecdysozoa</taxon>
        <taxon>Arthropoda</taxon>
        <taxon>Hexapoda</taxon>
        <taxon>Insecta</taxon>
        <taxon>Pterygota</taxon>
        <taxon>Neoptera</taxon>
        <taxon>Endopterygota</taxon>
        <taxon>Lepidoptera</taxon>
        <taxon>Glossata</taxon>
        <taxon>Ditrysia</taxon>
        <taxon>Papilionoidea</taxon>
        <taxon>Pieridae</taxon>
        <taxon>Dismorphiinae</taxon>
        <taxon>Leptidea</taxon>
    </lineage>
</organism>
<accession>A0A5E4QAX6</accession>
<gene>
    <name evidence="2" type="ORF">LSINAPIS_LOCUS6216</name>
</gene>
<name>A0A5E4QAX6_9NEOP</name>
<dbReference type="EMBL" id="FZQP02001904">
    <property type="protein sequence ID" value="VVC94211.1"/>
    <property type="molecule type" value="Genomic_DNA"/>
</dbReference>